<dbReference type="AlphaFoldDB" id="A0A023BCS1"/>
<evidence type="ECO:0000256" key="1">
    <source>
        <dbReference type="SAM" id="MobiDB-lite"/>
    </source>
</evidence>
<dbReference type="VEuPathDB" id="CryptoDB:GNI_012060"/>
<accession>A0A023BCS1</accession>
<sequence length="727" mass="79413">MPGQPMSGQSTAGQPMSGQSTEGQALAAQAVAAQLTGDQWMEGHWMPDEAVVAQPMAAQLTGEQWMESDWMSGQPVGDQWLGDQWMSGLLTVGQPMPGQPTATQPTGDQAQWMPSQSNPVHEPPSSLPGGRPPAVAPSGPSCLSRSRLLPEAQAGSLGLTEWVVLACAAHDHTVLTATTSQRMTEVMSKALVVMRAVPARADFRSCPWNSLYLAGLVCSRLPEHQGWLRAFADVIPRPPALTDSWYLACVLELDSDARHLARQLAAAAGVNCVDAAERLFCETFAPAAHVCAPLPSRAEALQLTCAFSKLEYLLTGPGRTLPWELLEHREPVKGQRLLPFLKRVLGPAACSKVTALLRDRLPPPASWFRLRNERFLTYVLECALSPWDCPREPTHAARNGEAQTQSRGSEAAPTPCRGPKAAQVEVLIPPPAPGPVAYMKEVLAECATTEAEERRRWSVAQREQWAKARHDMASLAVTKLWSRLPRAVAATASEPWLKVGWRWVSLAGMLHDVYGSEQVLALAKKCEMEVARPSGVSPLWYLAELLRRYVSNRLIARRLNGWRSRGVELLDWECYMPVYHDNFPTEFGQLPNSEASRTLVCVASRTLHWVIHGSERLGAEPASQHERAVESIYRVLGARRCKDLVAVFRPQVAAVGDSLAHADDRCFLGCMLKNGGVVLECVAAFCDALPPPDQNSHQPELPPKNGVGEQHEPLPHCASFSVAQNCG</sequence>
<comment type="caution">
    <text evidence="2">The sequence shown here is derived from an EMBL/GenBank/DDBJ whole genome shotgun (WGS) entry which is preliminary data.</text>
</comment>
<dbReference type="RefSeq" id="XP_011128839.1">
    <property type="nucleotide sequence ID" value="XM_011130537.1"/>
</dbReference>
<feature type="region of interest" description="Disordered" evidence="1">
    <location>
        <begin position="1"/>
        <end position="26"/>
    </location>
</feature>
<reference evidence="2" key="1">
    <citation type="submission" date="2013-12" db="EMBL/GenBank/DDBJ databases">
        <authorList>
            <person name="Omoto C.K."/>
            <person name="Sibley D."/>
            <person name="Venepally P."/>
            <person name="Hadjithomas M."/>
            <person name="Karamycheva S."/>
            <person name="Brunk B."/>
            <person name="Roos D."/>
            <person name="Caler E."/>
            <person name="Lorenzi H."/>
        </authorList>
    </citation>
    <scope>NUCLEOTIDE SEQUENCE</scope>
</reference>
<proteinExistence type="predicted"/>
<dbReference type="Proteomes" id="UP000019763">
    <property type="component" value="Unassembled WGS sequence"/>
</dbReference>
<feature type="compositionally biased region" description="Polar residues" evidence="1">
    <location>
        <begin position="1"/>
        <end position="23"/>
    </location>
</feature>
<gene>
    <name evidence="2" type="ORF">GNI_012060</name>
</gene>
<feature type="region of interest" description="Disordered" evidence="1">
    <location>
        <begin position="394"/>
        <end position="420"/>
    </location>
</feature>
<feature type="compositionally biased region" description="Pro residues" evidence="1">
    <location>
        <begin position="121"/>
        <end position="135"/>
    </location>
</feature>
<organism evidence="2 3">
    <name type="scientific">Gregarina niphandrodes</name>
    <name type="common">Septate eugregarine</name>
    <dbReference type="NCBI Taxonomy" id="110365"/>
    <lineage>
        <taxon>Eukaryota</taxon>
        <taxon>Sar</taxon>
        <taxon>Alveolata</taxon>
        <taxon>Apicomplexa</taxon>
        <taxon>Conoidasida</taxon>
        <taxon>Gregarinasina</taxon>
        <taxon>Eugregarinorida</taxon>
        <taxon>Gregarinidae</taxon>
        <taxon>Gregarina</taxon>
    </lineage>
</organism>
<feature type="compositionally biased region" description="Polar residues" evidence="1">
    <location>
        <begin position="100"/>
        <end position="119"/>
    </location>
</feature>
<feature type="region of interest" description="Disordered" evidence="1">
    <location>
        <begin position="90"/>
        <end position="142"/>
    </location>
</feature>
<dbReference type="EMBL" id="AFNH02000089">
    <property type="protein sequence ID" value="EZG85046.1"/>
    <property type="molecule type" value="Genomic_DNA"/>
</dbReference>
<keyword evidence="3" id="KW-1185">Reference proteome</keyword>
<evidence type="ECO:0000313" key="3">
    <source>
        <dbReference type="Proteomes" id="UP000019763"/>
    </source>
</evidence>
<dbReference type="GeneID" id="22910703"/>
<protein>
    <submittedName>
        <fullName evidence="2">Uncharacterized protein</fullName>
    </submittedName>
</protein>
<evidence type="ECO:0000313" key="2">
    <source>
        <dbReference type="EMBL" id="EZG85046.1"/>
    </source>
</evidence>
<name>A0A023BCS1_GRENI</name>